<proteinExistence type="predicted"/>
<sequence>MSLEDMYRRNVAALKKSRKVNQNLSKAQATAKPVVRETNLSAQYDNDGNPYPTEPKGYTTSGGH</sequence>
<accession>A0A6J5KSH4</accession>
<protein>
    <submittedName>
        <fullName evidence="2">Uncharacterized protein</fullName>
    </submittedName>
</protein>
<gene>
    <name evidence="2" type="ORF">UFOVP46_113</name>
</gene>
<feature type="region of interest" description="Disordered" evidence="1">
    <location>
        <begin position="18"/>
        <end position="64"/>
    </location>
</feature>
<name>A0A6J5KSH4_9CAUD</name>
<evidence type="ECO:0000313" key="2">
    <source>
        <dbReference type="EMBL" id="CAB4123877.1"/>
    </source>
</evidence>
<dbReference type="EMBL" id="LR796174">
    <property type="protein sequence ID" value="CAB4123877.1"/>
    <property type="molecule type" value="Genomic_DNA"/>
</dbReference>
<evidence type="ECO:0000256" key="1">
    <source>
        <dbReference type="SAM" id="MobiDB-lite"/>
    </source>
</evidence>
<organism evidence="2">
    <name type="scientific">uncultured Caudovirales phage</name>
    <dbReference type="NCBI Taxonomy" id="2100421"/>
    <lineage>
        <taxon>Viruses</taxon>
        <taxon>Duplodnaviria</taxon>
        <taxon>Heunggongvirae</taxon>
        <taxon>Uroviricota</taxon>
        <taxon>Caudoviricetes</taxon>
        <taxon>Peduoviridae</taxon>
        <taxon>Maltschvirus</taxon>
        <taxon>Maltschvirus maltsch</taxon>
    </lineage>
</organism>
<reference evidence="2" key="1">
    <citation type="submission" date="2020-04" db="EMBL/GenBank/DDBJ databases">
        <authorList>
            <person name="Chiriac C."/>
            <person name="Salcher M."/>
            <person name="Ghai R."/>
            <person name="Kavagutti S V."/>
        </authorList>
    </citation>
    <scope>NUCLEOTIDE SEQUENCE</scope>
</reference>